<dbReference type="InterPro" id="IPR025405">
    <property type="entry name" value="DUF4131"/>
</dbReference>
<feature type="transmembrane region" description="Helical" evidence="6">
    <location>
        <begin position="28"/>
        <end position="45"/>
    </location>
</feature>
<feature type="transmembrane region" description="Helical" evidence="6">
    <location>
        <begin position="459"/>
        <end position="481"/>
    </location>
</feature>
<evidence type="ECO:0000313" key="9">
    <source>
        <dbReference type="Proteomes" id="UP000318349"/>
    </source>
</evidence>
<dbReference type="PANTHER" id="PTHR30619">
    <property type="entry name" value="DNA INTERNALIZATION/COMPETENCE PROTEIN COMEC/REC2"/>
    <property type="match status" value="1"/>
</dbReference>
<dbReference type="Pfam" id="PF00753">
    <property type="entry name" value="Lactamase_B"/>
    <property type="match status" value="1"/>
</dbReference>
<comment type="subcellular location">
    <subcellularLocation>
        <location evidence="1">Cell membrane</location>
        <topology evidence="1">Multi-pass membrane protein</topology>
    </subcellularLocation>
</comment>
<dbReference type="SMART" id="SM00849">
    <property type="entry name" value="Lactamase_B"/>
    <property type="match status" value="1"/>
</dbReference>
<keyword evidence="4 6" id="KW-1133">Transmembrane helix</keyword>
<feature type="transmembrane region" description="Helical" evidence="6">
    <location>
        <begin position="433"/>
        <end position="453"/>
    </location>
</feature>
<dbReference type="Pfam" id="PF13567">
    <property type="entry name" value="DUF4131"/>
    <property type="match status" value="1"/>
</dbReference>
<dbReference type="Gene3D" id="3.60.15.10">
    <property type="entry name" value="Ribonuclease Z/Hydroxyacylglutathione hydrolase-like"/>
    <property type="match status" value="1"/>
</dbReference>
<dbReference type="Pfam" id="PF03772">
    <property type="entry name" value="Competence"/>
    <property type="match status" value="1"/>
</dbReference>
<comment type="caution">
    <text evidence="8">The sequence shown here is derived from an EMBL/GenBank/DDBJ whole genome shotgun (WGS) entry which is preliminary data.</text>
</comment>
<dbReference type="CDD" id="cd07731">
    <property type="entry name" value="ComA-like_MBL-fold"/>
    <property type="match status" value="1"/>
</dbReference>
<feature type="transmembrane region" description="Helical" evidence="6">
    <location>
        <begin position="280"/>
        <end position="303"/>
    </location>
</feature>
<evidence type="ECO:0000256" key="3">
    <source>
        <dbReference type="ARBA" id="ARBA00022692"/>
    </source>
</evidence>
<keyword evidence="3 6" id="KW-0812">Transmembrane</keyword>
<dbReference type="InterPro" id="IPR036866">
    <property type="entry name" value="RibonucZ/Hydroxyglut_hydro"/>
</dbReference>
<dbReference type="InterPro" id="IPR001279">
    <property type="entry name" value="Metallo-B-lactamas"/>
</dbReference>
<dbReference type="PANTHER" id="PTHR30619:SF1">
    <property type="entry name" value="RECOMBINATION PROTEIN 2"/>
    <property type="match status" value="1"/>
</dbReference>
<dbReference type="InterPro" id="IPR052159">
    <property type="entry name" value="Competence_DNA_uptake"/>
</dbReference>
<dbReference type="InterPro" id="IPR035681">
    <property type="entry name" value="ComA-like_MBL"/>
</dbReference>
<reference evidence="8 9" key="1">
    <citation type="submission" date="2019-07" db="EMBL/GenBank/DDBJ databases">
        <title>The pathways for chlorine oxyanion respiration interact through the shared metabolite chlorate.</title>
        <authorList>
            <person name="Barnum T.P."/>
            <person name="Cheng Y."/>
            <person name="Hill K.A."/>
            <person name="Lucas L.N."/>
            <person name="Carlson H.K."/>
            <person name="Coates J.D."/>
        </authorList>
    </citation>
    <scope>NUCLEOTIDE SEQUENCE [LARGE SCALE GENOMIC DNA]</scope>
    <source>
        <strain evidence="8 9">SFB-1</strain>
    </source>
</reference>
<evidence type="ECO:0000259" key="7">
    <source>
        <dbReference type="SMART" id="SM00849"/>
    </source>
</evidence>
<feature type="transmembrane region" description="Helical" evidence="6">
    <location>
        <begin position="330"/>
        <end position="363"/>
    </location>
</feature>
<sequence length="783" mass="83124">MQMAIFGVLLALLIVQHAASVLPVWGSAGLCLVAAAVAVACWRTRGRWQRQALCLMLGLSVGLAYGSLRAQWRLADQLDDAFDGATYTLTGVVVGLPGRPDDGLRFEFAPDAAPVGLPSRLSLSWYPKPGVVIPAIVPGQRLTIEARLKVIRGQHNPNGFDYAGWQFARGVGGLGYVRTLAPVDAPVARGIGARIDRWRDAIRARIHRSVEPDIAGVLTAMAVGDQRGMSDATWSSLRNTGTAHLVAISGLHVSIVAMLFGGLVGWLWRRIPRAVLWQPAQRATVVAAAVAALAYGALAGFGVPVTRSVLMLLTACVALLSSRRPPASRIWLLALLGVMVFDPWCVISAGFWLSFGAVGALILMLSGRHGVRGRVSGFASAQLAVTVLTAPLLLVLFGQLSLVSPLANAVAIPLVSALVVPLVLLGALLPGDFFLVMAAFVMEHLMSALTWAAELPFAVWSMATPPLPLMVLALIGAVWAIMPRGTPWRVLGWVAWAPVLLWSPPRPSAGTFEARVIDVGQGLAVHVRTARHDVLYDTGPGYYRGGDAGERHVVPYLQGAGVGTLDLLVVSHDDMDHAGGAVSVLRSFPVRRVVTGQGVALGAGPAPTPCHAGQRWIWDGVSFRWLHPAADAQFRDDNDRSCVLHVSVPGGSLLLPGDVSSRAERAVAAAGGWPTSTVVVAPHHGSRSSSSEALVAAVNAGHVVFSSAYGNAFGHPVVAVLERWHDAGAQIWRTDLQGAVSVRLSTTGAQLVSEHAERPRYWHRKRADPRRADARLMSSASVE</sequence>
<dbReference type="NCBIfam" id="TIGR00360">
    <property type="entry name" value="ComEC_N-term"/>
    <property type="match status" value="1"/>
</dbReference>
<evidence type="ECO:0000256" key="1">
    <source>
        <dbReference type="ARBA" id="ARBA00004651"/>
    </source>
</evidence>
<keyword evidence="2" id="KW-1003">Cell membrane</keyword>
<name>A0A557RER5_9RHOO</name>
<evidence type="ECO:0000256" key="5">
    <source>
        <dbReference type="ARBA" id="ARBA00023136"/>
    </source>
</evidence>
<proteinExistence type="predicted"/>
<evidence type="ECO:0000256" key="4">
    <source>
        <dbReference type="ARBA" id="ARBA00022989"/>
    </source>
</evidence>
<feature type="transmembrane region" description="Helical" evidence="6">
    <location>
        <begin position="375"/>
        <end position="400"/>
    </location>
</feature>
<evidence type="ECO:0000256" key="6">
    <source>
        <dbReference type="SAM" id="Phobius"/>
    </source>
</evidence>
<dbReference type="InterPro" id="IPR004477">
    <property type="entry name" value="ComEC_N"/>
</dbReference>
<dbReference type="AlphaFoldDB" id="A0A557RER5"/>
<evidence type="ECO:0000256" key="2">
    <source>
        <dbReference type="ARBA" id="ARBA00022475"/>
    </source>
</evidence>
<feature type="transmembrane region" description="Helical" evidence="6">
    <location>
        <begin position="406"/>
        <end position="426"/>
    </location>
</feature>
<evidence type="ECO:0000313" key="8">
    <source>
        <dbReference type="EMBL" id="TVO74180.1"/>
    </source>
</evidence>
<organism evidence="8 9">
    <name type="scientific">Denitromonas halophila</name>
    <dbReference type="NCBI Taxonomy" id="1629404"/>
    <lineage>
        <taxon>Bacteria</taxon>
        <taxon>Pseudomonadati</taxon>
        <taxon>Pseudomonadota</taxon>
        <taxon>Betaproteobacteria</taxon>
        <taxon>Rhodocyclales</taxon>
        <taxon>Zoogloeaceae</taxon>
        <taxon>Denitromonas</taxon>
    </lineage>
</organism>
<dbReference type="Proteomes" id="UP000318349">
    <property type="component" value="Unassembled WGS sequence"/>
</dbReference>
<protein>
    <submittedName>
        <fullName evidence="8">DNA internalization-related competence protein ComEC/Rec2</fullName>
    </submittedName>
</protein>
<feature type="transmembrane region" description="Helical" evidence="6">
    <location>
        <begin position="245"/>
        <end position="268"/>
    </location>
</feature>
<keyword evidence="5 6" id="KW-0472">Membrane</keyword>
<gene>
    <name evidence="8" type="ORF">FHP89_16285</name>
</gene>
<dbReference type="SUPFAM" id="SSF56281">
    <property type="entry name" value="Metallo-hydrolase/oxidoreductase"/>
    <property type="match status" value="1"/>
</dbReference>
<accession>A0A557RER5</accession>
<dbReference type="InterPro" id="IPR004797">
    <property type="entry name" value="Competence_ComEC/Rec2"/>
</dbReference>
<dbReference type="GO" id="GO:0030420">
    <property type="term" value="P:establishment of competence for transformation"/>
    <property type="evidence" value="ECO:0007669"/>
    <property type="project" value="InterPro"/>
</dbReference>
<dbReference type="GO" id="GO:0005886">
    <property type="term" value="C:plasma membrane"/>
    <property type="evidence" value="ECO:0007669"/>
    <property type="project" value="UniProtKB-SubCell"/>
</dbReference>
<feature type="domain" description="Metallo-beta-lactamase" evidence="7">
    <location>
        <begin position="521"/>
        <end position="702"/>
    </location>
</feature>
<dbReference type="EMBL" id="VMNI01000016">
    <property type="protein sequence ID" value="TVO74180.1"/>
    <property type="molecule type" value="Genomic_DNA"/>
</dbReference>
<dbReference type="NCBIfam" id="TIGR00361">
    <property type="entry name" value="ComEC_Rec2"/>
    <property type="match status" value="1"/>
</dbReference>